<organism evidence="1">
    <name type="scientific">Tanacetum cinerariifolium</name>
    <name type="common">Dalmatian daisy</name>
    <name type="synonym">Chrysanthemum cinerariifolium</name>
    <dbReference type="NCBI Taxonomy" id="118510"/>
    <lineage>
        <taxon>Eukaryota</taxon>
        <taxon>Viridiplantae</taxon>
        <taxon>Streptophyta</taxon>
        <taxon>Embryophyta</taxon>
        <taxon>Tracheophyta</taxon>
        <taxon>Spermatophyta</taxon>
        <taxon>Magnoliopsida</taxon>
        <taxon>eudicotyledons</taxon>
        <taxon>Gunneridae</taxon>
        <taxon>Pentapetalae</taxon>
        <taxon>asterids</taxon>
        <taxon>campanulids</taxon>
        <taxon>Asterales</taxon>
        <taxon>Asteraceae</taxon>
        <taxon>Asteroideae</taxon>
        <taxon>Anthemideae</taxon>
        <taxon>Anthemidinae</taxon>
        <taxon>Tanacetum</taxon>
    </lineage>
</organism>
<proteinExistence type="predicted"/>
<feature type="non-terminal residue" evidence="1">
    <location>
        <position position="1"/>
    </location>
</feature>
<evidence type="ECO:0000313" key="1">
    <source>
        <dbReference type="EMBL" id="GFD55524.1"/>
    </source>
</evidence>
<gene>
    <name evidence="1" type="ORF">Tci_927493</name>
</gene>
<dbReference type="AlphaFoldDB" id="A0A699XGA3"/>
<accession>A0A699XGA3</accession>
<protein>
    <submittedName>
        <fullName evidence="1">Putative reverse transcriptase domain-containing protein</fullName>
    </submittedName>
</protein>
<reference evidence="1" key="1">
    <citation type="journal article" date="2019" name="Sci. Rep.">
        <title>Draft genome of Tanacetum cinerariifolium, the natural source of mosquito coil.</title>
        <authorList>
            <person name="Yamashiro T."/>
            <person name="Shiraishi A."/>
            <person name="Satake H."/>
            <person name="Nakayama K."/>
        </authorList>
    </citation>
    <scope>NUCLEOTIDE SEQUENCE</scope>
</reference>
<comment type="caution">
    <text evidence="1">The sequence shown here is derived from an EMBL/GenBank/DDBJ whole genome shotgun (WGS) entry which is preliminary data.</text>
</comment>
<keyword evidence="1" id="KW-0808">Transferase</keyword>
<feature type="non-terminal residue" evidence="1">
    <location>
        <position position="93"/>
    </location>
</feature>
<dbReference type="EMBL" id="BKCJ011818914">
    <property type="protein sequence ID" value="GFD55524.1"/>
    <property type="molecule type" value="Genomic_DNA"/>
</dbReference>
<dbReference type="GO" id="GO:0003964">
    <property type="term" value="F:RNA-directed DNA polymerase activity"/>
    <property type="evidence" value="ECO:0007669"/>
    <property type="project" value="UniProtKB-KW"/>
</dbReference>
<keyword evidence="1" id="KW-0548">Nucleotidyltransferase</keyword>
<sequence>SLPHIAIDHHHLIASPSMVLDRIKSFPRGTSRGRDGLRAQHLIDCLSGDAVAISDDLVSFITQVVNLFLDGKCPKMLGEYIASAPLTLLVKPG</sequence>
<keyword evidence="1" id="KW-0695">RNA-directed DNA polymerase</keyword>
<name>A0A699XGA3_TANCI</name>